<reference evidence="10" key="1">
    <citation type="submission" date="2020-07" db="EMBL/GenBank/DDBJ databases">
        <title>Huge and variable diversity of episymbiotic CPR bacteria and DPANN archaea in groundwater ecosystems.</title>
        <authorList>
            <person name="He C.Y."/>
            <person name="Keren R."/>
            <person name="Whittaker M."/>
            <person name="Farag I.F."/>
            <person name="Doudna J."/>
            <person name="Cate J.H.D."/>
            <person name="Banfield J.F."/>
        </authorList>
    </citation>
    <scope>NUCLEOTIDE SEQUENCE</scope>
    <source>
        <strain evidence="10">NC_groundwater_1813_Pr3_B-0.1um_71_17</strain>
    </source>
</reference>
<dbReference type="EMBL" id="JACRIW010000048">
    <property type="protein sequence ID" value="MBI5169265.1"/>
    <property type="molecule type" value="Genomic_DNA"/>
</dbReference>
<evidence type="ECO:0000256" key="6">
    <source>
        <dbReference type="ARBA" id="ARBA00022989"/>
    </source>
</evidence>
<name>A0A933SDG4_UNCEI</name>
<gene>
    <name evidence="10" type="ORF">HZA61_07235</name>
</gene>
<dbReference type="Pfam" id="PF07963">
    <property type="entry name" value="N_methyl"/>
    <property type="match status" value="1"/>
</dbReference>
<organism evidence="10 11">
    <name type="scientific">Eiseniibacteriota bacterium</name>
    <dbReference type="NCBI Taxonomy" id="2212470"/>
    <lineage>
        <taxon>Bacteria</taxon>
        <taxon>Candidatus Eiseniibacteriota</taxon>
    </lineage>
</organism>
<keyword evidence="6 8" id="KW-1133">Transmembrane helix</keyword>
<keyword evidence="5 8" id="KW-0812">Transmembrane</keyword>
<dbReference type="Pfam" id="PF12019">
    <property type="entry name" value="GspH"/>
    <property type="match status" value="1"/>
</dbReference>
<evidence type="ECO:0000256" key="8">
    <source>
        <dbReference type="SAM" id="Phobius"/>
    </source>
</evidence>
<evidence type="ECO:0000256" key="4">
    <source>
        <dbReference type="ARBA" id="ARBA00022519"/>
    </source>
</evidence>
<dbReference type="SUPFAM" id="SSF54523">
    <property type="entry name" value="Pili subunits"/>
    <property type="match status" value="1"/>
</dbReference>
<evidence type="ECO:0000313" key="11">
    <source>
        <dbReference type="Proteomes" id="UP000696931"/>
    </source>
</evidence>
<dbReference type="InterPro" id="IPR022346">
    <property type="entry name" value="T2SS_GspH"/>
</dbReference>
<keyword evidence="7 8" id="KW-0472">Membrane</keyword>
<evidence type="ECO:0000256" key="7">
    <source>
        <dbReference type="ARBA" id="ARBA00023136"/>
    </source>
</evidence>
<dbReference type="NCBIfam" id="TIGR02532">
    <property type="entry name" value="IV_pilin_GFxxxE"/>
    <property type="match status" value="1"/>
</dbReference>
<evidence type="ECO:0000256" key="1">
    <source>
        <dbReference type="ARBA" id="ARBA00004377"/>
    </source>
</evidence>
<dbReference type="Proteomes" id="UP000696931">
    <property type="component" value="Unassembled WGS sequence"/>
</dbReference>
<comment type="subcellular location">
    <subcellularLocation>
        <location evidence="1">Cell inner membrane</location>
        <topology evidence="1">Single-pass membrane protein</topology>
    </subcellularLocation>
</comment>
<accession>A0A933SDG4</accession>
<protein>
    <submittedName>
        <fullName evidence="10">GspH/FimT family pseudopilin</fullName>
    </submittedName>
</protein>
<dbReference type="InterPro" id="IPR012902">
    <property type="entry name" value="N_methyl_site"/>
</dbReference>
<dbReference type="Gene3D" id="3.30.700.10">
    <property type="entry name" value="Glycoprotein, Type 4 Pilin"/>
    <property type="match status" value="1"/>
</dbReference>
<dbReference type="PROSITE" id="PS00409">
    <property type="entry name" value="PROKAR_NTER_METHYL"/>
    <property type="match status" value="1"/>
</dbReference>
<dbReference type="AlphaFoldDB" id="A0A933SDG4"/>
<feature type="transmembrane region" description="Helical" evidence="8">
    <location>
        <begin position="12"/>
        <end position="32"/>
    </location>
</feature>
<evidence type="ECO:0000313" key="10">
    <source>
        <dbReference type="EMBL" id="MBI5169265.1"/>
    </source>
</evidence>
<keyword evidence="2" id="KW-1003">Cell membrane</keyword>
<sequence>MTAPHHSNKGFTLLELMIVLVVLGVVAAMVAPPVAGMLRSSRLAGATNTLVSDIYYARSLANQQRRTFTILFTDSVHYTLARTSPAQVYRTRALPRGVRATATDTVTFYAWGLTEPVAVTLRADSSSRVLRVGANGSVTRD</sequence>
<dbReference type="GO" id="GO:0015627">
    <property type="term" value="C:type II protein secretion system complex"/>
    <property type="evidence" value="ECO:0007669"/>
    <property type="project" value="InterPro"/>
</dbReference>
<dbReference type="GO" id="GO:0015628">
    <property type="term" value="P:protein secretion by the type II secretion system"/>
    <property type="evidence" value="ECO:0007669"/>
    <property type="project" value="InterPro"/>
</dbReference>
<evidence type="ECO:0000256" key="5">
    <source>
        <dbReference type="ARBA" id="ARBA00022692"/>
    </source>
</evidence>
<comment type="caution">
    <text evidence="10">The sequence shown here is derived from an EMBL/GenBank/DDBJ whole genome shotgun (WGS) entry which is preliminary data.</text>
</comment>
<evidence type="ECO:0000256" key="3">
    <source>
        <dbReference type="ARBA" id="ARBA00022481"/>
    </source>
</evidence>
<keyword evidence="3" id="KW-0488">Methylation</keyword>
<evidence type="ECO:0000259" key="9">
    <source>
        <dbReference type="Pfam" id="PF12019"/>
    </source>
</evidence>
<dbReference type="GO" id="GO:0005886">
    <property type="term" value="C:plasma membrane"/>
    <property type="evidence" value="ECO:0007669"/>
    <property type="project" value="UniProtKB-SubCell"/>
</dbReference>
<keyword evidence="4" id="KW-0997">Cell inner membrane</keyword>
<feature type="domain" description="General secretion pathway GspH" evidence="9">
    <location>
        <begin position="46"/>
        <end position="136"/>
    </location>
</feature>
<proteinExistence type="predicted"/>
<dbReference type="InterPro" id="IPR045584">
    <property type="entry name" value="Pilin-like"/>
</dbReference>
<evidence type="ECO:0000256" key="2">
    <source>
        <dbReference type="ARBA" id="ARBA00022475"/>
    </source>
</evidence>